<gene>
    <name evidence="2" type="ORF">PSON_ATCC_30995.1.T2140002</name>
</gene>
<dbReference type="EMBL" id="CAJJDN010000214">
    <property type="protein sequence ID" value="CAD8129278.1"/>
    <property type="molecule type" value="Genomic_DNA"/>
</dbReference>
<protein>
    <recommendedName>
        <fullName evidence="4">Transmembrane protein</fullName>
    </recommendedName>
</protein>
<keyword evidence="1" id="KW-1133">Transmembrane helix</keyword>
<reference evidence="2" key="1">
    <citation type="submission" date="2021-01" db="EMBL/GenBank/DDBJ databases">
        <authorList>
            <consortium name="Genoscope - CEA"/>
            <person name="William W."/>
        </authorList>
    </citation>
    <scope>NUCLEOTIDE SEQUENCE</scope>
</reference>
<organism evidence="2 3">
    <name type="scientific">Paramecium sonneborni</name>
    <dbReference type="NCBI Taxonomy" id="65129"/>
    <lineage>
        <taxon>Eukaryota</taxon>
        <taxon>Sar</taxon>
        <taxon>Alveolata</taxon>
        <taxon>Ciliophora</taxon>
        <taxon>Intramacronucleata</taxon>
        <taxon>Oligohymenophorea</taxon>
        <taxon>Peniculida</taxon>
        <taxon>Parameciidae</taxon>
        <taxon>Paramecium</taxon>
    </lineage>
</organism>
<feature type="transmembrane region" description="Helical" evidence="1">
    <location>
        <begin position="63"/>
        <end position="81"/>
    </location>
</feature>
<proteinExistence type="predicted"/>
<name>A0A8S1RM05_9CILI</name>
<comment type="caution">
    <text evidence="2">The sequence shown here is derived from an EMBL/GenBank/DDBJ whole genome shotgun (WGS) entry which is preliminary data.</text>
</comment>
<evidence type="ECO:0000313" key="2">
    <source>
        <dbReference type="EMBL" id="CAD8129278.1"/>
    </source>
</evidence>
<keyword evidence="1" id="KW-0812">Transmembrane</keyword>
<evidence type="ECO:0000313" key="3">
    <source>
        <dbReference type="Proteomes" id="UP000692954"/>
    </source>
</evidence>
<keyword evidence="3" id="KW-1185">Reference proteome</keyword>
<dbReference type="Proteomes" id="UP000692954">
    <property type="component" value="Unassembled WGS sequence"/>
</dbReference>
<evidence type="ECO:0008006" key="4">
    <source>
        <dbReference type="Google" id="ProtNLM"/>
    </source>
</evidence>
<evidence type="ECO:0000256" key="1">
    <source>
        <dbReference type="SAM" id="Phobius"/>
    </source>
</evidence>
<dbReference type="AlphaFoldDB" id="A0A8S1RM05"/>
<dbReference type="OrthoDB" id="10551994at2759"/>
<keyword evidence="1" id="KW-0472">Membrane</keyword>
<sequence length="137" mass="16679">MLQITYHKLKNIFRCFQDSLNQQILSIIDITKDSEFLQSLNFLQRLKILHIKKLLLSQMLYQISKHLWIFIQIIQILFLVFREQLTQQDQKVFDYFSQQFLNSSQLKELDLLKAMQIFQQRLNTKHIKAQMIYLKLD</sequence>
<accession>A0A8S1RM05</accession>